<dbReference type="Gene3D" id="3.30.870.10">
    <property type="entry name" value="Endonuclease Chain A"/>
    <property type="match status" value="1"/>
</dbReference>
<feature type="domain" description="PLD phosphodiesterase" evidence="1">
    <location>
        <begin position="110"/>
        <end position="137"/>
    </location>
</feature>
<dbReference type="SUPFAM" id="SSF50249">
    <property type="entry name" value="Nucleic acid-binding proteins"/>
    <property type="match status" value="1"/>
</dbReference>
<evidence type="ECO:0000313" key="2">
    <source>
        <dbReference type="EMBL" id="AEG17763.1"/>
    </source>
</evidence>
<dbReference type="Pfam" id="PF00614">
    <property type="entry name" value="PLDc"/>
    <property type="match status" value="1"/>
</dbReference>
<gene>
    <name evidence="2" type="ordered locus">MSWAN_0730</name>
</gene>
<evidence type="ECO:0000313" key="3">
    <source>
        <dbReference type="Proteomes" id="UP000009231"/>
    </source>
</evidence>
<dbReference type="STRING" id="868131.MSWAN_0730"/>
<dbReference type="OrthoDB" id="6262at2157"/>
<sequence length="403" mass="45761">MLFGRDESHDESIQQVTTFHPTFLKEDRSYLRQIHKVVSAAENSICMIYPWIGLGEELVIPFENAISNNPDVKLYLITRLLKGDVFRHLHQLEDVEQWRRIFKDNMSVKYNNNVHAKMIIVDDVAALVGSSNLTGTGLGSPRSYEGIPQIETNIYTTCLDAVNDAGNFFTKVWGHESSKPYVDTSEYVLSCKSHNLAGIFQHYKKDFKKLLETEDLTFLEDGTVKFKGDLAFITENEAYILGTKRKDIAVKFTGDTSKLNSTVLFERVEVSGNLHCKNEMDFTVKDITDKKGSKDKIEDKKVLKDKIIKINDLKSGWSNLTVSGTVSSSSDILELKGSGHVLRLARIEDDTGIITLELWNEKAQNKKIKKGSRIEIINGFTKMFRDELRLVIKKDGKIKVLKD</sequence>
<keyword evidence="3" id="KW-1185">Reference proteome</keyword>
<accession>F6D7S5</accession>
<dbReference type="Pfam" id="PF21473">
    <property type="entry name" value="OB_Ssb-like"/>
    <property type="match status" value="1"/>
</dbReference>
<dbReference type="InterPro" id="IPR048970">
    <property type="entry name" value="OB_Ssb-like"/>
</dbReference>
<dbReference type="Proteomes" id="UP000009231">
    <property type="component" value="Chromosome"/>
</dbReference>
<dbReference type="InterPro" id="IPR001736">
    <property type="entry name" value="PLipase_D/transphosphatidylase"/>
</dbReference>
<dbReference type="HOGENOM" id="CLU_682599_0_0_2"/>
<reference evidence="2 3" key="1">
    <citation type="journal article" date="2014" name="Int. J. Syst. Evol. Microbiol.">
        <title>Methanobacterium paludis sp. nov. and a novel strain of Methanobacterium lacus isolated from northern peatlands.</title>
        <authorList>
            <person name="Cadillo-Quiroz H."/>
            <person name="Brauer S.L."/>
            <person name="Goodson N."/>
            <person name="Yavitt J.B."/>
            <person name="Zinder S.H."/>
        </authorList>
    </citation>
    <scope>NUCLEOTIDE SEQUENCE [LARGE SCALE GENOMIC DNA]</scope>
    <source>
        <strain evidence="3">DSM 25820 / JCM 18151 / SWAN1</strain>
    </source>
</reference>
<dbReference type="SMART" id="SM00155">
    <property type="entry name" value="PLDc"/>
    <property type="match status" value="1"/>
</dbReference>
<dbReference type="AlphaFoldDB" id="F6D7S5"/>
<dbReference type="EMBL" id="CP002772">
    <property type="protein sequence ID" value="AEG17763.1"/>
    <property type="molecule type" value="Genomic_DNA"/>
</dbReference>
<dbReference type="Gene3D" id="2.40.50.140">
    <property type="entry name" value="Nucleic acid-binding proteins"/>
    <property type="match status" value="1"/>
</dbReference>
<dbReference type="KEGG" id="mew:MSWAN_0730"/>
<dbReference type="RefSeq" id="WP_013825265.1">
    <property type="nucleotide sequence ID" value="NC_015574.1"/>
</dbReference>
<protein>
    <submittedName>
        <fullName evidence="2">Nucleic acid binding OB-fold tRNA/helicase-type</fullName>
    </submittedName>
</protein>
<dbReference type="PROSITE" id="PS50035">
    <property type="entry name" value="PLD"/>
    <property type="match status" value="1"/>
</dbReference>
<dbReference type="GO" id="GO:0004386">
    <property type="term" value="F:helicase activity"/>
    <property type="evidence" value="ECO:0007669"/>
    <property type="project" value="UniProtKB-KW"/>
</dbReference>
<proteinExistence type="predicted"/>
<dbReference type="GeneID" id="25394773"/>
<dbReference type="SUPFAM" id="SSF56024">
    <property type="entry name" value="Phospholipase D/nuclease"/>
    <property type="match status" value="1"/>
</dbReference>
<organism evidence="2 3">
    <name type="scientific">Methanobacterium paludis (strain DSM 25820 / JCM 18151 / SWAN1)</name>
    <dbReference type="NCBI Taxonomy" id="868131"/>
    <lineage>
        <taxon>Archaea</taxon>
        <taxon>Methanobacteriati</taxon>
        <taxon>Methanobacteriota</taxon>
        <taxon>Methanomada group</taxon>
        <taxon>Methanobacteria</taxon>
        <taxon>Methanobacteriales</taxon>
        <taxon>Methanobacteriaceae</taxon>
        <taxon>Methanobacterium</taxon>
    </lineage>
</organism>
<evidence type="ECO:0000259" key="1">
    <source>
        <dbReference type="PROSITE" id="PS50035"/>
    </source>
</evidence>
<dbReference type="InterPro" id="IPR012340">
    <property type="entry name" value="NA-bd_OB-fold"/>
</dbReference>
<dbReference type="eggNOG" id="arCOG01510">
    <property type="taxonomic scope" value="Archaea"/>
</dbReference>
<name>F6D7S5_METPW</name>